<keyword evidence="2" id="KW-0808">Transferase</keyword>
<dbReference type="PANTHER" id="PTHR21064">
    <property type="entry name" value="AMINOGLYCOSIDE PHOSPHOTRANSFERASE DOMAIN-CONTAINING PROTEIN-RELATED"/>
    <property type="match status" value="1"/>
</dbReference>
<dbReference type="EMBL" id="SMGO01000001">
    <property type="protein sequence ID" value="TCK84854.1"/>
    <property type="molecule type" value="Genomic_DNA"/>
</dbReference>
<dbReference type="Pfam" id="PF01636">
    <property type="entry name" value="APH"/>
    <property type="match status" value="1"/>
</dbReference>
<keyword evidence="2" id="KW-0418">Kinase</keyword>
<dbReference type="InterPro" id="IPR011009">
    <property type="entry name" value="Kinase-like_dom_sf"/>
</dbReference>
<evidence type="ECO:0000259" key="1">
    <source>
        <dbReference type="Pfam" id="PF01636"/>
    </source>
</evidence>
<accession>A0A4R1M1Y0</accession>
<protein>
    <submittedName>
        <fullName evidence="2">Ser/Thr protein kinase RdoA (MazF antagonist)</fullName>
    </submittedName>
</protein>
<dbReference type="SUPFAM" id="SSF56112">
    <property type="entry name" value="Protein kinase-like (PK-like)"/>
    <property type="match status" value="1"/>
</dbReference>
<proteinExistence type="predicted"/>
<feature type="domain" description="Aminoglycoside phosphotransferase" evidence="1">
    <location>
        <begin position="26"/>
        <end position="271"/>
    </location>
</feature>
<dbReference type="Proteomes" id="UP000294616">
    <property type="component" value="Unassembled WGS sequence"/>
</dbReference>
<dbReference type="Gene3D" id="3.90.1200.10">
    <property type="match status" value="1"/>
</dbReference>
<evidence type="ECO:0000313" key="2">
    <source>
        <dbReference type="EMBL" id="TCK84854.1"/>
    </source>
</evidence>
<dbReference type="GO" id="GO:0016301">
    <property type="term" value="F:kinase activity"/>
    <property type="evidence" value="ECO:0007669"/>
    <property type="project" value="UniProtKB-KW"/>
</dbReference>
<dbReference type="InterPro" id="IPR050249">
    <property type="entry name" value="Pseudomonas-type_ThrB"/>
</dbReference>
<name>A0A4R1M1Y0_9SPHI</name>
<organism evidence="2 3">
    <name type="scientific">Albibacterium bauzanense</name>
    <dbReference type="NCBI Taxonomy" id="653929"/>
    <lineage>
        <taxon>Bacteria</taxon>
        <taxon>Pseudomonadati</taxon>
        <taxon>Bacteroidota</taxon>
        <taxon>Sphingobacteriia</taxon>
        <taxon>Sphingobacteriales</taxon>
        <taxon>Sphingobacteriaceae</taxon>
        <taxon>Albibacterium</taxon>
    </lineage>
</organism>
<reference evidence="2 3" key="1">
    <citation type="submission" date="2019-03" db="EMBL/GenBank/DDBJ databases">
        <title>Genomic Encyclopedia of Archaeal and Bacterial Type Strains, Phase II (KMG-II): from individual species to whole genera.</title>
        <authorList>
            <person name="Goeker M."/>
        </authorList>
    </citation>
    <scope>NUCLEOTIDE SEQUENCE [LARGE SCALE GENOMIC DNA]</scope>
    <source>
        <strain evidence="2 3">DSM 22554</strain>
    </source>
</reference>
<keyword evidence="3" id="KW-1185">Reference proteome</keyword>
<gene>
    <name evidence="2" type="ORF">C8N28_0148</name>
</gene>
<dbReference type="AlphaFoldDB" id="A0A4R1M1Y0"/>
<evidence type="ECO:0000313" key="3">
    <source>
        <dbReference type="Proteomes" id="UP000294616"/>
    </source>
</evidence>
<sequence length="377" mass="43846">MSQQMDSSLVLKIAEKFFIKGNPVTAKRVGSGHINDTFQILTDSLNEPDYLLQRINHYVFKDVEALMQNILIVTEHIRAKLIKEGAGDVYKKVLTVVPAKDKKLYYIDENSDYWRVYVLIDPTQSYDVLETEQQAREGGRAFGRFQEQLTDLNSNSLKYTIPDFCNIDFRLKNFHQAMQRNAALRRDEVQNEIEYIIQREDQMRSILQMAERGEIPLRITHNDTKFNNVLLDKGDKALCVIDLDTVMPGYVAYDFGDAIRTIINHAAEDEADLTKITLNIPLFSAYTDGYFENARHFLSPHEIESLIEGVLLFPYMQAVRFLTDYLDGDIYYKVHHKEHNLQRTRAQLKLAFEVETHREELNSIIHTMANKHLIHIQ</sequence>
<dbReference type="PANTHER" id="PTHR21064:SF5">
    <property type="entry name" value="SLR1880 PROTEIN"/>
    <property type="match status" value="1"/>
</dbReference>
<comment type="caution">
    <text evidence="2">The sequence shown here is derived from an EMBL/GenBank/DDBJ whole genome shotgun (WGS) entry which is preliminary data.</text>
</comment>
<dbReference type="InterPro" id="IPR002575">
    <property type="entry name" value="Aminoglycoside_PTrfase"/>
</dbReference>
<dbReference type="RefSeq" id="WP_246012678.1">
    <property type="nucleotide sequence ID" value="NZ_SMGO01000001.1"/>
</dbReference>